<reference evidence="1 2" key="1">
    <citation type="submission" date="2020-08" db="EMBL/GenBank/DDBJ databases">
        <title>Description of novel Flavobacterium F-380 isolate.</title>
        <authorList>
            <person name="Saticioglu I.B."/>
            <person name="Duman M."/>
            <person name="Altun S."/>
        </authorList>
    </citation>
    <scope>NUCLEOTIDE SEQUENCE [LARGE SCALE GENOMIC DNA]</scope>
    <source>
        <strain evidence="1 2">F-380</strain>
    </source>
</reference>
<evidence type="ECO:0000313" key="2">
    <source>
        <dbReference type="Proteomes" id="UP000629963"/>
    </source>
</evidence>
<accession>A0ABR7J352</accession>
<evidence type="ECO:0000313" key="1">
    <source>
        <dbReference type="EMBL" id="MBC5839990.1"/>
    </source>
</evidence>
<organism evidence="1 2">
    <name type="scientific">Flavobacterium kayseriense</name>
    <dbReference type="NCBI Taxonomy" id="2764714"/>
    <lineage>
        <taxon>Bacteria</taxon>
        <taxon>Pseudomonadati</taxon>
        <taxon>Bacteroidota</taxon>
        <taxon>Flavobacteriia</taxon>
        <taxon>Flavobacteriales</taxon>
        <taxon>Flavobacteriaceae</taxon>
        <taxon>Flavobacterium</taxon>
    </lineage>
</organism>
<proteinExistence type="predicted"/>
<evidence type="ECO:0008006" key="3">
    <source>
        <dbReference type="Google" id="ProtNLM"/>
    </source>
</evidence>
<comment type="caution">
    <text evidence="1">The sequence shown here is derived from an EMBL/GenBank/DDBJ whole genome shotgun (WGS) entry which is preliminary data.</text>
</comment>
<keyword evidence="2" id="KW-1185">Reference proteome</keyword>
<dbReference type="EMBL" id="JACRUJ010000001">
    <property type="protein sequence ID" value="MBC5839990.1"/>
    <property type="molecule type" value="Genomic_DNA"/>
</dbReference>
<dbReference type="PROSITE" id="PS51257">
    <property type="entry name" value="PROKAR_LIPOPROTEIN"/>
    <property type="match status" value="1"/>
</dbReference>
<protein>
    <recommendedName>
        <fullName evidence="3">Lipoprotein</fullName>
    </recommendedName>
</protein>
<name>A0ABR7J352_9FLAO</name>
<sequence>MKSKIILVSALILIAFTFFVSCSSNEGIQESIAITSEDIVADADIDGAVDDVSNVAEDQYAIQQSLTLKTTQSVKSILPACATITIVVTNDTWTRTIDFGTEGCTLQNGNLVKGKITVSASRNFSELTKSISISFVKFYHNNKLIEGSRTITSTVKTSDLLSTAHPVFTNSIDMTVTFADGRKYSRIGTRVRELVEGIDTKFLLEDNVYLVWGYHITTFPNGSKFTATIKTPLRFVMACELPFPVSGTKNFIKTDKDGLNKKEGLIDFGKGECDDLATITINGETREIHLKK</sequence>
<dbReference type="Proteomes" id="UP000629963">
    <property type="component" value="Unassembled WGS sequence"/>
</dbReference>
<dbReference type="RefSeq" id="WP_187008603.1">
    <property type="nucleotide sequence ID" value="NZ_JACRUI010000001.1"/>
</dbReference>
<gene>
    <name evidence="1" type="ORF">H8R23_01095</name>
</gene>